<name>A0A8H7E3J5_9EURO</name>
<protein>
    <submittedName>
        <fullName evidence="2">Uncharacterized protein</fullName>
    </submittedName>
</protein>
<sequence>MSSSRFGSGAGGSRRSGSPPTQRHAPMTREGAAETAPGHGPAVKDPVSGNQAPGLSIPSDSRGASAGTAATPQSHPSSTTKIDQPIADQLLMDAAVNDRASTEDRKLYAYKFRQDTLFRAQVLEAYRRYRLANSAAERRKADLLAGIILVFAPELASLFVYEPHQNPSEDELVLRLRATSLAHQVAGEALTQLEGIGYSHSSRAQPARSAPPANISPRATLASPVTPLGSTPRAPRQAARREAKDRRRTTGDS</sequence>
<dbReference type="Proteomes" id="UP000606974">
    <property type="component" value="Unassembled WGS sequence"/>
</dbReference>
<keyword evidence="3" id="KW-1185">Reference proteome</keyword>
<feature type="compositionally biased region" description="Polar residues" evidence="1">
    <location>
        <begin position="68"/>
        <end position="82"/>
    </location>
</feature>
<evidence type="ECO:0000313" key="2">
    <source>
        <dbReference type="EMBL" id="KAF7505271.1"/>
    </source>
</evidence>
<dbReference type="EMBL" id="JAACFV010000113">
    <property type="protein sequence ID" value="KAF7505271.1"/>
    <property type="molecule type" value="Genomic_DNA"/>
</dbReference>
<evidence type="ECO:0000313" key="3">
    <source>
        <dbReference type="Proteomes" id="UP000606974"/>
    </source>
</evidence>
<organism evidence="2 3">
    <name type="scientific">Endocarpon pusillum</name>
    <dbReference type="NCBI Taxonomy" id="364733"/>
    <lineage>
        <taxon>Eukaryota</taxon>
        <taxon>Fungi</taxon>
        <taxon>Dikarya</taxon>
        <taxon>Ascomycota</taxon>
        <taxon>Pezizomycotina</taxon>
        <taxon>Eurotiomycetes</taxon>
        <taxon>Chaetothyriomycetidae</taxon>
        <taxon>Verrucariales</taxon>
        <taxon>Verrucariaceae</taxon>
        <taxon>Endocarpon</taxon>
    </lineage>
</organism>
<feature type="compositionally biased region" description="Basic and acidic residues" evidence="1">
    <location>
        <begin position="239"/>
        <end position="253"/>
    </location>
</feature>
<feature type="compositionally biased region" description="Low complexity" evidence="1">
    <location>
        <begin position="200"/>
        <end position="213"/>
    </location>
</feature>
<proteinExistence type="predicted"/>
<gene>
    <name evidence="2" type="ORF">GJ744_001058</name>
</gene>
<feature type="region of interest" description="Disordered" evidence="1">
    <location>
        <begin position="200"/>
        <end position="253"/>
    </location>
</feature>
<dbReference type="OrthoDB" id="10384760at2759"/>
<evidence type="ECO:0000256" key="1">
    <source>
        <dbReference type="SAM" id="MobiDB-lite"/>
    </source>
</evidence>
<accession>A0A8H7E3J5</accession>
<comment type="caution">
    <text evidence="2">The sequence shown here is derived from an EMBL/GenBank/DDBJ whole genome shotgun (WGS) entry which is preliminary data.</text>
</comment>
<reference evidence="2" key="1">
    <citation type="submission" date="2020-02" db="EMBL/GenBank/DDBJ databases">
        <authorList>
            <person name="Palmer J.M."/>
        </authorList>
    </citation>
    <scope>NUCLEOTIDE SEQUENCE</scope>
    <source>
        <strain evidence="2">EPUS1.4</strain>
        <tissue evidence="2">Thallus</tissue>
    </source>
</reference>
<dbReference type="AlphaFoldDB" id="A0A8H7E3J5"/>
<feature type="region of interest" description="Disordered" evidence="1">
    <location>
        <begin position="1"/>
        <end position="84"/>
    </location>
</feature>